<keyword evidence="3" id="KW-0067">ATP-binding</keyword>
<dbReference type="EMBL" id="LVYU01000108">
    <property type="protein sequence ID" value="KZA99034.1"/>
    <property type="molecule type" value="Genomic_DNA"/>
</dbReference>
<dbReference type="PANTHER" id="PTHR30153">
    <property type="entry name" value="REPLICATIVE DNA HELICASE DNAB"/>
    <property type="match status" value="1"/>
</dbReference>
<dbReference type="NCBIfam" id="NF004629">
    <property type="entry name" value="PRK05973.1"/>
    <property type="match status" value="1"/>
</dbReference>
<dbReference type="InterPro" id="IPR014774">
    <property type="entry name" value="KaiC-like_dom"/>
</dbReference>
<dbReference type="InterPro" id="IPR027417">
    <property type="entry name" value="P-loop_NTPase"/>
</dbReference>
<organism evidence="3">
    <name type="scientific">Rhizobium leguminosarum</name>
    <dbReference type="NCBI Taxonomy" id="384"/>
    <lineage>
        <taxon>Bacteria</taxon>
        <taxon>Pseudomonadati</taxon>
        <taxon>Pseudomonadota</taxon>
        <taxon>Alphaproteobacteria</taxon>
        <taxon>Hyphomicrobiales</taxon>
        <taxon>Rhizobiaceae</taxon>
        <taxon>Rhizobium/Agrobacterium group</taxon>
        <taxon>Rhizobium</taxon>
    </lineage>
</organism>
<keyword evidence="1" id="KW-0639">Primosome</keyword>
<comment type="caution">
    <text evidence="3">The sequence shown here is derived from an EMBL/GenBank/DDBJ whole genome shotgun (WGS) entry which is preliminary data.</text>
</comment>
<dbReference type="SUPFAM" id="SSF52540">
    <property type="entry name" value="P-loop containing nucleoside triphosphate hydrolases"/>
    <property type="match status" value="1"/>
</dbReference>
<keyword evidence="3" id="KW-0347">Helicase</keyword>
<proteinExistence type="predicted"/>
<dbReference type="Pfam" id="PF06745">
    <property type="entry name" value="ATPase"/>
    <property type="match status" value="1"/>
</dbReference>
<dbReference type="SMART" id="SM00382">
    <property type="entry name" value="AAA"/>
    <property type="match status" value="1"/>
</dbReference>
<evidence type="ECO:0000256" key="1">
    <source>
        <dbReference type="ARBA" id="ARBA00022515"/>
    </source>
</evidence>
<keyword evidence="3" id="KW-0378">Hydrolase</keyword>
<gene>
    <name evidence="3" type="ORF">A4A59_24700</name>
</gene>
<accession>A0A154IEL2</accession>
<evidence type="ECO:0000259" key="2">
    <source>
        <dbReference type="SMART" id="SM00382"/>
    </source>
</evidence>
<dbReference type="Gene3D" id="3.40.50.300">
    <property type="entry name" value="P-loop containing nucleotide triphosphate hydrolases"/>
    <property type="match status" value="1"/>
</dbReference>
<dbReference type="GO" id="GO:0005829">
    <property type="term" value="C:cytosol"/>
    <property type="evidence" value="ECO:0007669"/>
    <property type="project" value="TreeGrafter"/>
</dbReference>
<dbReference type="RefSeq" id="WP_062943339.1">
    <property type="nucleotide sequence ID" value="NZ_CP171844.1"/>
</dbReference>
<dbReference type="AlphaFoldDB" id="A0A154IEL2"/>
<evidence type="ECO:0000313" key="3">
    <source>
        <dbReference type="EMBL" id="KZA99034.1"/>
    </source>
</evidence>
<reference evidence="3" key="1">
    <citation type="submission" date="2016-03" db="EMBL/GenBank/DDBJ databases">
        <title>Microsymbionts genomes from the relict species Vavilovia formosa.</title>
        <authorList>
            <person name="Chirak E."/>
            <person name="Kimeklis A."/>
            <person name="Kopat V."/>
            <person name="Andronov E."/>
        </authorList>
    </citation>
    <scope>NUCLEOTIDE SEQUENCE [LARGE SCALE GENOMIC DNA]</scope>
    <source>
        <strain evidence="3">Vaf12</strain>
    </source>
</reference>
<feature type="domain" description="AAA+ ATPase" evidence="2">
    <location>
        <begin position="63"/>
        <end position="221"/>
    </location>
</feature>
<sequence length="237" mass="26412">MKMSAPIYHLKRKARKLSRAEDIPLHQALDRIALDEGYSGWSLLAAKAAAEAPAGKLFQQLLPGDLLLVGARPGHGKTLMGLELAVEAMKSGRPGVFFSLEYTEEDIADRFRAIGVDRAQFERLFEFDGSDAISSAYIAERLASAPRGTLVVIDYLQLLDQKRENPELSVQVRTLKAFARERGLIVVFISQIDRSYERSQKPLPDIADIRLPNPLDLKLFDKTCFLNNGQVAFQAAR</sequence>
<dbReference type="InterPro" id="IPR003593">
    <property type="entry name" value="AAA+_ATPase"/>
</dbReference>
<dbReference type="GO" id="GO:0006269">
    <property type="term" value="P:DNA replication, synthesis of primer"/>
    <property type="evidence" value="ECO:0007669"/>
    <property type="project" value="UniProtKB-KW"/>
</dbReference>
<dbReference type="GO" id="GO:0003678">
    <property type="term" value="F:DNA helicase activity"/>
    <property type="evidence" value="ECO:0007669"/>
    <property type="project" value="TreeGrafter"/>
</dbReference>
<dbReference type="GO" id="GO:1990077">
    <property type="term" value="C:primosome complex"/>
    <property type="evidence" value="ECO:0007669"/>
    <property type="project" value="UniProtKB-KW"/>
</dbReference>
<protein>
    <submittedName>
        <fullName evidence="3">DNA helicase</fullName>
    </submittedName>
</protein>
<name>A0A154IEL2_RHILE</name>
<dbReference type="PANTHER" id="PTHR30153:SF2">
    <property type="entry name" value="REPLICATIVE DNA HELICASE"/>
    <property type="match status" value="1"/>
</dbReference>
<keyword evidence="3" id="KW-0547">Nucleotide-binding</keyword>